<feature type="compositionally biased region" description="Low complexity" evidence="1">
    <location>
        <begin position="43"/>
        <end position="54"/>
    </location>
</feature>
<reference evidence="2" key="1">
    <citation type="journal article" date="2021" name="Proc. Natl. Acad. Sci. U.S.A.">
        <title>Three genomes in the algal genus Volvox reveal the fate of a haploid sex-determining region after a transition to homothallism.</title>
        <authorList>
            <person name="Yamamoto K."/>
            <person name="Hamaji T."/>
            <person name="Kawai-Toyooka H."/>
            <person name="Matsuzaki R."/>
            <person name="Takahashi F."/>
            <person name="Nishimura Y."/>
            <person name="Kawachi M."/>
            <person name="Noguchi H."/>
            <person name="Minakuchi Y."/>
            <person name="Umen J.G."/>
            <person name="Toyoda A."/>
            <person name="Nozaki H."/>
        </authorList>
    </citation>
    <scope>NUCLEOTIDE SEQUENCE</scope>
    <source>
        <strain evidence="2">NIES-3780</strain>
    </source>
</reference>
<feature type="compositionally biased region" description="Acidic residues" evidence="1">
    <location>
        <begin position="55"/>
        <end position="66"/>
    </location>
</feature>
<organism evidence="2 3">
    <name type="scientific">Volvox africanus</name>
    <dbReference type="NCBI Taxonomy" id="51714"/>
    <lineage>
        <taxon>Eukaryota</taxon>
        <taxon>Viridiplantae</taxon>
        <taxon>Chlorophyta</taxon>
        <taxon>core chlorophytes</taxon>
        <taxon>Chlorophyceae</taxon>
        <taxon>CS clade</taxon>
        <taxon>Chlamydomonadales</taxon>
        <taxon>Volvocaceae</taxon>
        <taxon>Volvox</taxon>
    </lineage>
</organism>
<protein>
    <submittedName>
        <fullName evidence="2">Uncharacterized protein</fullName>
    </submittedName>
</protein>
<sequence>MHEDSDDEDEDQAVEGDDDEDRVVDDNVKAVEGSAEEVEQGAGSEDGVSSGYDSSDYDDLESDVSDVSDMGVEDAVAEHITRLMSNQRVVRMHMHPGQIVLLNGNTVHAGDAGKPGLWSPRMHVYLQTVRVKNATWPLEAIHEKFAAKFGNWQNER</sequence>
<evidence type="ECO:0000313" key="2">
    <source>
        <dbReference type="EMBL" id="GIL66534.1"/>
    </source>
</evidence>
<evidence type="ECO:0000313" key="3">
    <source>
        <dbReference type="Proteomes" id="UP000747399"/>
    </source>
</evidence>
<keyword evidence="3" id="KW-1185">Reference proteome</keyword>
<name>A0A8J4BW51_9CHLO</name>
<gene>
    <name evidence="2" type="ORF">Vafri_19998</name>
</gene>
<evidence type="ECO:0000256" key="1">
    <source>
        <dbReference type="SAM" id="MobiDB-lite"/>
    </source>
</evidence>
<feature type="compositionally biased region" description="Acidic residues" evidence="1">
    <location>
        <begin position="1"/>
        <end position="23"/>
    </location>
</feature>
<dbReference type="Proteomes" id="UP000747399">
    <property type="component" value="Unassembled WGS sequence"/>
</dbReference>
<accession>A0A8J4BW51</accession>
<dbReference type="EMBL" id="BNCO01000086">
    <property type="protein sequence ID" value="GIL66534.1"/>
    <property type="molecule type" value="Genomic_DNA"/>
</dbReference>
<proteinExistence type="predicted"/>
<dbReference type="AlphaFoldDB" id="A0A8J4BW51"/>
<comment type="caution">
    <text evidence="2">The sequence shown here is derived from an EMBL/GenBank/DDBJ whole genome shotgun (WGS) entry which is preliminary data.</text>
</comment>
<feature type="region of interest" description="Disordered" evidence="1">
    <location>
        <begin position="1"/>
        <end position="68"/>
    </location>
</feature>